<comment type="caution">
    <text evidence="1">The sequence shown here is derived from an EMBL/GenBank/DDBJ whole genome shotgun (WGS) entry which is preliminary data.</text>
</comment>
<dbReference type="InterPro" id="IPR011990">
    <property type="entry name" value="TPR-like_helical_dom_sf"/>
</dbReference>
<name>A0A0S8K3G5_UNCW3</name>
<organism evidence="1 2">
    <name type="scientific">candidate division WOR_3 bacterium SM1_77</name>
    <dbReference type="NCBI Taxonomy" id="1703778"/>
    <lineage>
        <taxon>Bacteria</taxon>
        <taxon>Bacteria division WOR-3</taxon>
    </lineage>
</organism>
<accession>A0A0S8K3G5</accession>
<evidence type="ECO:0008006" key="3">
    <source>
        <dbReference type="Google" id="ProtNLM"/>
    </source>
</evidence>
<sequence>MSCRNRFWTVTLVFFGCAPFFHHENDFERGLESYKNKEYAAAVDYFKSYHTQHPDYDSALYYLFNCYQKLNKPEEQIPILEKLVHGNMTDENVYLNLVYYYRKYERYKDLYILLSHYPRDQQDNLERHLALTRRLFAELICGATTQKVTTDPMIYSISKGYLPRFPDGQLYAEDTLTYANLIVLLDRLVEPDYPRNFFPMKNLSAKSYLYLPYMRLVDSGILTFEPYLVPEFPARISTTVNAVEVLSKRGRLD</sequence>
<evidence type="ECO:0000313" key="2">
    <source>
        <dbReference type="Proteomes" id="UP000050975"/>
    </source>
</evidence>
<gene>
    <name evidence="1" type="ORF">AMJ74_00935</name>
</gene>
<dbReference type="Proteomes" id="UP000050975">
    <property type="component" value="Unassembled WGS sequence"/>
</dbReference>
<dbReference type="Gene3D" id="1.25.40.10">
    <property type="entry name" value="Tetratricopeptide repeat domain"/>
    <property type="match status" value="1"/>
</dbReference>
<protein>
    <recommendedName>
        <fullName evidence="3">Outer membrane lipoprotein BamD-like domain-containing protein</fullName>
    </recommendedName>
</protein>
<dbReference type="AlphaFoldDB" id="A0A0S8K3G5"/>
<dbReference type="EMBL" id="LJVE01000007">
    <property type="protein sequence ID" value="KPL15723.1"/>
    <property type="molecule type" value="Genomic_DNA"/>
</dbReference>
<reference evidence="1 2" key="1">
    <citation type="journal article" date="2015" name="Microbiome">
        <title>Genomic resolution of linkages in carbon, nitrogen, and sulfur cycling among widespread estuary sediment bacteria.</title>
        <authorList>
            <person name="Baker B.J."/>
            <person name="Lazar C.S."/>
            <person name="Teske A.P."/>
            <person name="Dick G.J."/>
        </authorList>
    </citation>
    <scope>NUCLEOTIDE SEQUENCE [LARGE SCALE GENOMIC DNA]</scope>
    <source>
        <strain evidence="1">SM1_77</strain>
    </source>
</reference>
<dbReference type="PROSITE" id="PS51257">
    <property type="entry name" value="PROKAR_LIPOPROTEIN"/>
    <property type="match status" value="1"/>
</dbReference>
<proteinExistence type="predicted"/>
<dbReference type="SUPFAM" id="SSF48452">
    <property type="entry name" value="TPR-like"/>
    <property type="match status" value="1"/>
</dbReference>
<evidence type="ECO:0000313" key="1">
    <source>
        <dbReference type="EMBL" id="KPL15723.1"/>
    </source>
</evidence>